<evidence type="ECO:0000259" key="10">
    <source>
        <dbReference type="Pfam" id="PF01261"/>
    </source>
</evidence>
<dbReference type="NCBIfam" id="TIGR00587">
    <property type="entry name" value="nfo"/>
    <property type="match status" value="1"/>
</dbReference>
<dbReference type="InterPro" id="IPR001719">
    <property type="entry name" value="AP_endonuc_2"/>
</dbReference>
<dbReference type="GO" id="GO:0006284">
    <property type="term" value="P:base-excision repair"/>
    <property type="evidence" value="ECO:0007669"/>
    <property type="project" value="TreeGrafter"/>
</dbReference>
<dbReference type="SMART" id="SM00518">
    <property type="entry name" value="AP2Ec"/>
    <property type="match status" value="1"/>
</dbReference>
<feature type="binding site" evidence="9">
    <location>
        <position position="225"/>
    </location>
    <ligand>
        <name>Zn(2+)</name>
        <dbReference type="ChEBI" id="CHEBI:29105"/>
        <label>3</label>
    </ligand>
</feature>
<evidence type="ECO:0000256" key="4">
    <source>
        <dbReference type="ARBA" id="ARBA00022759"/>
    </source>
</evidence>
<dbReference type="FunFam" id="3.20.20.150:FF:000001">
    <property type="entry name" value="Probable endonuclease 4"/>
    <property type="match status" value="1"/>
</dbReference>
<dbReference type="PROSITE" id="PS00731">
    <property type="entry name" value="AP_NUCLEASE_F2_3"/>
    <property type="match status" value="1"/>
</dbReference>
<feature type="binding site" evidence="9">
    <location>
        <position position="178"/>
    </location>
    <ligand>
        <name>Zn(2+)</name>
        <dbReference type="ChEBI" id="CHEBI:29105"/>
        <label>3</label>
    </ligand>
</feature>
<dbReference type="KEGG" id="hte:Hydth_0839"/>
<dbReference type="InterPro" id="IPR036237">
    <property type="entry name" value="Xyl_isomerase-like_sf"/>
</dbReference>
<keyword evidence="12" id="KW-1185">Reference proteome</keyword>
<dbReference type="InterPro" id="IPR013022">
    <property type="entry name" value="Xyl_isomerase-like_TIM-brl"/>
</dbReference>
<evidence type="ECO:0000313" key="11">
    <source>
        <dbReference type="EMBL" id="BAI69299.1"/>
    </source>
</evidence>
<comment type="similarity">
    <text evidence="1 9">Belongs to the AP endonuclease 2 family.</text>
</comment>
<dbReference type="SUPFAM" id="SSF51658">
    <property type="entry name" value="Xylose isomerase-like"/>
    <property type="match status" value="1"/>
</dbReference>
<reference evidence="11 12" key="1">
    <citation type="journal article" date="2010" name="J. Bacteriol.">
        <title>Complete genome sequence of the thermophilic, obligately chemolithoautotrophic hydrogen-oxidizing bacterium Hydrogenobacter thermophilus TK-6.</title>
        <authorList>
            <person name="Arai H."/>
            <person name="Kanbe H."/>
            <person name="Ishii M."/>
            <person name="Igarashi Y."/>
        </authorList>
    </citation>
    <scope>NUCLEOTIDE SEQUENCE [LARGE SCALE GENOMIC DNA]</scope>
    <source>
        <strain evidence="12">DSM 6534 / IAM 12695 / TK-6 [Tokyo]</strain>
    </source>
</reference>
<feature type="domain" description="Xylose isomerase-like TIM barrel" evidence="10">
    <location>
        <begin position="18"/>
        <end position="274"/>
    </location>
</feature>
<dbReference type="GO" id="GO:0003906">
    <property type="term" value="F:DNA-(apurinic or apyrimidinic site) endonuclease activity"/>
    <property type="evidence" value="ECO:0007669"/>
    <property type="project" value="TreeGrafter"/>
</dbReference>
<keyword evidence="7 9" id="KW-0862">Zinc</keyword>
<organism evidence="11 12">
    <name type="scientific">Hydrogenobacter thermophilus (strain DSM 6534 / IAM 12695 / TK-6)</name>
    <dbReference type="NCBI Taxonomy" id="608538"/>
    <lineage>
        <taxon>Bacteria</taxon>
        <taxon>Pseudomonadati</taxon>
        <taxon>Aquificota</taxon>
        <taxon>Aquificia</taxon>
        <taxon>Aquificales</taxon>
        <taxon>Aquificaceae</taxon>
        <taxon>Hydrogenobacter</taxon>
    </lineage>
</organism>
<dbReference type="Proteomes" id="UP000002574">
    <property type="component" value="Chromosome"/>
</dbReference>
<keyword evidence="2 9" id="KW-0540">Nuclease</keyword>
<evidence type="ECO:0000256" key="7">
    <source>
        <dbReference type="ARBA" id="ARBA00022833"/>
    </source>
</evidence>
<keyword evidence="3 9" id="KW-0479">Metal-binding</keyword>
<protein>
    <recommendedName>
        <fullName evidence="9">Probable endonuclease 4</fullName>
        <ecNumber evidence="9">3.1.21.2</ecNumber>
    </recommendedName>
    <alternativeName>
        <fullName evidence="9">Endodeoxyribonuclease IV</fullName>
    </alternativeName>
    <alternativeName>
        <fullName evidence="9">Endonuclease IV</fullName>
    </alternativeName>
</protein>
<comment type="cofactor">
    <cofactor evidence="9">
        <name>Zn(2+)</name>
        <dbReference type="ChEBI" id="CHEBI:29105"/>
    </cofactor>
    <text evidence="9">Binds 3 Zn(2+) ions.</text>
</comment>
<dbReference type="GO" id="GO:0003677">
    <property type="term" value="F:DNA binding"/>
    <property type="evidence" value="ECO:0007669"/>
    <property type="project" value="InterPro"/>
</dbReference>
<dbReference type="PROSITE" id="PS00730">
    <property type="entry name" value="AP_NUCLEASE_F2_2"/>
    <property type="match status" value="1"/>
</dbReference>
<evidence type="ECO:0000256" key="6">
    <source>
        <dbReference type="ARBA" id="ARBA00022801"/>
    </source>
</evidence>
<dbReference type="Gene3D" id="3.20.20.150">
    <property type="entry name" value="Divalent-metal-dependent TIM barrel enzymes"/>
    <property type="match status" value="1"/>
</dbReference>
<comment type="catalytic activity">
    <reaction evidence="9">
        <text>Endonucleolytic cleavage to 5'-phosphooligonucleotide end-products.</text>
        <dbReference type="EC" id="3.1.21.2"/>
    </reaction>
</comment>
<dbReference type="GO" id="GO:0008833">
    <property type="term" value="F:deoxyribonuclease IV (phage-T4-induced) activity"/>
    <property type="evidence" value="ECO:0007669"/>
    <property type="project" value="UniProtKB-UniRule"/>
</dbReference>
<dbReference type="PANTHER" id="PTHR21445">
    <property type="entry name" value="ENDONUCLEASE IV ENDODEOXYRIBONUCLEASE IV"/>
    <property type="match status" value="1"/>
</dbReference>
<feature type="binding site" evidence="9">
    <location>
        <position position="227"/>
    </location>
    <ligand>
        <name>Zn(2+)</name>
        <dbReference type="ChEBI" id="CHEBI:29105"/>
        <label>3</label>
    </ligand>
</feature>
<dbReference type="Pfam" id="PF01261">
    <property type="entry name" value="AP_endonuc_2"/>
    <property type="match status" value="1"/>
</dbReference>
<evidence type="ECO:0000256" key="1">
    <source>
        <dbReference type="ARBA" id="ARBA00005340"/>
    </source>
</evidence>
<feature type="binding site" evidence="9">
    <location>
        <position position="142"/>
    </location>
    <ligand>
        <name>Zn(2+)</name>
        <dbReference type="ChEBI" id="CHEBI:29105"/>
        <label>1</label>
    </ligand>
</feature>
<evidence type="ECO:0000256" key="9">
    <source>
        <dbReference type="HAMAP-Rule" id="MF_00152"/>
    </source>
</evidence>
<dbReference type="GO" id="GO:0008270">
    <property type="term" value="F:zinc ion binding"/>
    <property type="evidence" value="ECO:0007669"/>
    <property type="project" value="UniProtKB-UniRule"/>
</dbReference>
<keyword evidence="5 9" id="KW-0227">DNA damage</keyword>
<dbReference type="PROSITE" id="PS00729">
    <property type="entry name" value="AP_NUCLEASE_F2_1"/>
    <property type="match status" value="1"/>
</dbReference>
<dbReference type="InterPro" id="IPR018246">
    <property type="entry name" value="AP_endonuc_F2_Zn_BS"/>
</dbReference>
<evidence type="ECO:0000256" key="2">
    <source>
        <dbReference type="ARBA" id="ARBA00022722"/>
    </source>
</evidence>
<evidence type="ECO:0000313" key="12">
    <source>
        <dbReference type="Proteomes" id="UP000002574"/>
    </source>
</evidence>
<feature type="binding site" evidence="9">
    <location>
        <position position="175"/>
    </location>
    <ligand>
        <name>Zn(2+)</name>
        <dbReference type="ChEBI" id="CHEBI:29105"/>
        <label>2</label>
    </ligand>
</feature>
<dbReference type="AlphaFoldDB" id="D3DHJ7"/>
<comment type="function">
    <text evidence="9">Endonuclease IV plays a role in DNA repair. It cleaves phosphodiester bonds at apurinic or apyrimidinic (AP) sites, generating a 3'-hydroxyl group and a 5'-terminal sugar phosphate.</text>
</comment>
<dbReference type="OrthoDB" id="9805666at2"/>
<keyword evidence="6 9" id="KW-0378">Hydrolase</keyword>
<dbReference type="PATRIC" id="fig|608538.5.peg.853"/>
<dbReference type="KEGG" id="hth:HTH_0839"/>
<dbReference type="eggNOG" id="COG0648">
    <property type="taxonomic scope" value="Bacteria"/>
</dbReference>
<feature type="binding site" evidence="9">
    <location>
        <position position="142"/>
    </location>
    <ligand>
        <name>Zn(2+)</name>
        <dbReference type="ChEBI" id="CHEBI:29105"/>
        <label>2</label>
    </ligand>
</feature>
<dbReference type="RefSeq" id="WP_012963480.1">
    <property type="nucleotide sequence ID" value="NC_013799.1"/>
</dbReference>
<evidence type="ECO:0000256" key="3">
    <source>
        <dbReference type="ARBA" id="ARBA00022723"/>
    </source>
</evidence>
<evidence type="ECO:0000256" key="8">
    <source>
        <dbReference type="ARBA" id="ARBA00023204"/>
    </source>
</evidence>
<accession>D3DHJ7</accession>
<dbReference type="EMBL" id="AP011112">
    <property type="protein sequence ID" value="BAI69299.1"/>
    <property type="molecule type" value="Genomic_DNA"/>
</dbReference>
<keyword evidence="8 9" id="KW-0234">DNA repair</keyword>
<dbReference type="STRING" id="608538.HTH_0839"/>
<dbReference type="EC" id="3.1.21.2" evidence="9"/>
<evidence type="ECO:0000256" key="5">
    <source>
        <dbReference type="ARBA" id="ARBA00022763"/>
    </source>
</evidence>
<dbReference type="HAMAP" id="MF_00152">
    <property type="entry name" value="Nfo"/>
    <property type="match status" value="1"/>
</dbReference>
<dbReference type="PROSITE" id="PS51432">
    <property type="entry name" value="AP_NUCLEASE_F2_4"/>
    <property type="match status" value="1"/>
</dbReference>
<name>D3DHJ7_HYDTT</name>
<gene>
    <name evidence="9 11" type="primary">nfo</name>
    <name evidence="11" type="ordered locus">HTH_0839</name>
</gene>
<sequence length="280" mass="31895">MPSLGIHVSSAGPILKIFERAREVGAEAFQFFLRSPRAWKAKSISQWEIEEFIKLKGSWGPLMVHAPYLINLASSHPELRSKSIEVFLEELKICELLKIEYYNFHPGTAKDVSQEEGLRNIIKGLEEIFSSFIPSYTCVLFENTAGERGDLGKNTQELKRLIEPFKGLKVGVCIDTCHAFAYGYAINTKEGFEAFKGEIDRSIGLDKVKAIHCNDSKVPLGAKKDRHEHIGHGYIGLEGFRLFLKDPYFSQLPYYLETPKVDDWDRKNLQTLRKLLSESH</sequence>
<feature type="binding site" evidence="9">
    <location>
        <position position="257"/>
    </location>
    <ligand>
        <name>Zn(2+)</name>
        <dbReference type="ChEBI" id="CHEBI:29105"/>
        <label>2</label>
    </ligand>
</feature>
<feature type="binding site" evidence="9">
    <location>
        <position position="212"/>
    </location>
    <ligand>
        <name>Zn(2+)</name>
        <dbReference type="ChEBI" id="CHEBI:29105"/>
        <label>2</label>
    </ligand>
</feature>
<dbReference type="CDD" id="cd00019">
    <property type="entry name" value="AP2Ec"/>
    <property type="match status" value="1"/>
</dbReference>
<proteinExistence type="inferred from homology"/>
<keyword evidence="4 9" id="KW-0255">Endonuclease</keyword>
<dbReference type="GO" id="GO:0008081">
    <property type="term" value="F:phosphoric diester hydrolase activity"/>
    <property type="evidence" value="ECO:0007669"/>
    <property type="project" value="TreeGrafter"/>
</dbReference>
<feature type="binding site" evidence="9">
    <location>
        <position position="105"/>
    </location>
    <ligand>
        <name>Zn(2+)</name>
        <dbReference type="ChEBI" id="CHEBI:29105"/>
        <label>1</label>
    </ligand>
</feature>
<dbReference type="PANTHER" id="PTHR21445:SF0">
    <property type="entry name" value="APURINIC-APYRIMIDINIC ENDONUCLEASE"/>
    <property type="match status" value="1"/>
</dbReference>
<feature type="binding site" evidence="9">
    <location>
        <position position="65"/>
    </location>
    <ligand>
        <name>Zn(2+)</name>
        <dbReference type="ChEBI" id="CHEBI:29105"/>
        <label>1</label>
    </ligand>
</feature>